<reference evidence="3 4" key="1">
    <citation type="submission" date="2015-07" db="EMBL/GenBank/DDBJ databases">
        <title>The draft genome sequence of Leadbetterella sp. JN14-9.</title>
        <authorList>
            <person name="Liu Y."/>
            <person name="Du J."/>
            <person name="Shao Z."/>
        </authorList>
    </citation>
    <scope>NUCLEOTIDE SEQUENCE [LARGE SCALE GENOMIC DNA]</scope>
    <source>
        <strain evidence="3 4">JN14-9</strain>
    </source>
</reference>
<accession>A0A0P7C5H4</accession>
<evidence type="ECO:0000313" key="4">
    <source>
        <dbReference type="Proteomes" id="UP000050454"/>
    </source>
</evidence>
<dbReference type="EMBL" id="LGTQ01000006">
    <property type="protein sequence ID" value="KPM48555.1"/>
    <property type="molecule type" value="Genomic_DNA"/>
</dbReference>
<evidence type="ECO:0008006" key="5">
    <source>
        <dbReference type="Google" id="ProtNLM"/>
    </source>
</evidence>
<dbReference type="AlphaFoldDB" id="A0A0P7C5H4"/>
<feature type="domain" description="Glycosyl transferase family 1" evidence="1">
    <location>
        <begin position="221"/>
        <end position="368"/>
    </location>
</feature>
<dbReference type="Proteomes" id="UP000050454">
    <property type="component" value="Unassembled WGS sequence"/>
</dbReference>
<keyword evidence="4" id="KW-1185">Reference proteome</keyword>
<dbReference type="GO" id="GO:0016757">
    <property type="term" value="F:glycosyltransferase activity"/>
    <property type="evidence" value="ECO:0007669"/>
    <property type="project" value="InterPro"/>
</dbReference>
<evidence type="ECO:0000259" key="1">
    <source>
        <dbReference type="Pfam" id="PF00534"/>
    </source>
</evidence>
<dbReference type="OrthoDB" id="9811902at2"/>
<protein>
    <recommendedName>
        <fullName evidence="5">Glycosyltransferase</fullName>
    </recommendedName>
</protein>
<dbReference type="InterPro" id="IPR028098">
    <property type="entry name" value="Glyco_trans_4-like_N"/>
</dbReference>
<dbReference type="Gene3D" id="3.40.50.2000">
    <property type="entry name" value="Glycogen Phosphorylase B"/>
    <property type="match status" value="2"/>
</dbReference>
<comment type="caution">
    <text evidence="3">The sequence shown here is derived from an EMBL/GenBank/DDBJ whole genome shotgun (WGS) entry which is preliminary data.</text>
</comment>
<gene>
    <name evidence="3" type="ORF">AFM12_08025</name>
</gene>
<evidence type="ECO:0000259" key="2">
    <source>
        <dbReference type="Pfam" id="PF13579"/>
    </source>
</evidence>
<feature type="domain" description="Glycosyltransferase subfamily 4-like N-terminal" evidence="2">
    <location>
        <begin position="17"/>
        <end position="197"/>
    </location>
</feature>
<evidence type="ECO:0000313" key="3">
    <source>
        <dbReference type="EMBL" id="KPM48555.1"/>
    </source>
</evidence>
<name>A0A0P7C5H4_9BACT</name>
<dbReference type="STRING" id="1605367.AFM12_08025"/>
<dbReference type="PATRIC" id="fig|1605367.3.peg.2986"/>
<dbReference type="Pfam" id="PF13579">
    <property type="entry name" value="Glyco_trans_4_4"/>
    <property type="match status" value="1"/>
</dbReference>
<dbReference type="InterPro" id="IPR001296">
    <property type="entry name" value="Glyco_trans_1"/>
</dbReference>
<dbReference type="CDD" id="cd03794">
    <property type="entry name" value="GT4_WbuB-like"/>
    <property type="match status" value="1"/>
</dbReference>
<dbReference type="Pfam" id="PF00534">
    <property type="entry name" value="Glycos_transf_1"/>
    <property type="match status" value="1"/>
</dbReference>
<dbReference type="PANTHER" id="PTHR12526">
    <property type="entry name" value="GLYCOSYLTRANSFERASE"/>
    <property type="match status" value="1"/>
</dbReference>
<dbReference type="RefSeq" id="WP_055146385.1">
    <property type="nucleotide sequence ID" value="NZ_JXSZ01000006.1"/>
</dbReference>
<dbReference type="PANTHER" id="PTHR12526:SF622">
    <property type="entry name" value="GLYCOSYLTRANSFERASE (GROUP I)"/>
    <property type="match status" value="1"/>
</dbReference>
<proteinExistence type="predicted"/>
<organism evidence="3 4">
    <name type="scientific">Jiulongibacter sediminis</name>
    <dbReference type="NCBI Taxonomy" id="1605367"/>
    <lineage>
        <taxon>Bacteria</taxon>
        <taxon>Pseudomonadati</taxon>
        <taxon>Bacteroidota</taxon>
        <taxon>Cytophagia</taxon>
        <taxon>Cytophagales</taxon>
        <taxon>Leadbetterellaceae</taxon>
        <taxon>Jiulongibacter</taxon>
    </lineage>
</organism>
<dbReference type="SUPFAM" id="SSF53756">
    <property type="entry name" value="UDP-Glycosyltransferase/glycogen phosphorylase"/>
    <property type="match status" value="1"/>
</dbReference>
<sequence length="404" mass="46001">MKILVVTQYFWPESFRINDICIGLREKGHDISVLTGMPNYPYGKFFDGYSFLYPLKEEWNFIKVYRAPLFSRGKGSGLLLALNYLTFLIFGSLRALCINEKFDVILVFQPSPITSAIPAIVIKKIRRIPIALWVQDLWPESVKAASNIDSSWIIRVLNELTKWIYKHSDKILLQSKGFKEYLKKQGINENKVTYAPNTCEDYYSVTAPLDRHKEYFPNGFNFFFAGNLGEAQGLLTLIKAAEIVKSKTNNKVNWIFAGDGRMKEFLVREVDNRKLGDSVHFIGSFQTTEMASMFSYADVLIVSLKKNKIFELTIPSKLQSYMACAKPILGSIDGEGARIIRDAFCGLVASAENAEELAEAALNMVRMSKDELTKLGLNSLKYFSEEFSRDKVLRTIETQLRIIS</sequence>